<dbReference type="GO" id="GO:0005743">
    <property type="term" value="C:mitochondrial inner membrane"/>
    <property type="evidence" value="ECO:0007669"/>
    <property type="project" value="UniProtKB-SubCell"/>
</dbReference>
<dbReference type="SUPFAM" id="SSF103506">
    <property type="entry name" value="Mitochondrial carrier"/>
    <property type="match status" value="1"/>
</dbReference>
<name>A0A139ALW6_GONPJ</name>
<evidence type="ECO:0000313" key="14">
    <source>
        <dbReference type="Proteomes" id="UP000070544"/>
    </source>
</evidence>
<dbReference type="PANTHER" id="PTHR45928">
    <property type="entry name" value="RE38146P"/>
    <property type="match status" value="1"/>
</dbReference>
<evidence type="ECO:0000256" key="8">
    <source>
        <dbReference type="ARBA" id="ARBA00023128"/>
    </source>
</evidence>
<dbReference type="Gene3D" id="1.50.40.10">
    <property type="entry name" value="Mitochondrial carrier domain"/>
    <property type="match status" value="1"/>
</dbReference>
<evidence type="ECO:0000256" key="9">
    <source>
        <dbReference type="ARBA" id="ARBA00023136"/>
    </source>
</evidence>
<feature type="repeat" description="Solcar" evidence="10">
    <location>
        <begin position="46"/>
        <end position="148"/>
    </location>
</feature>
<keyword evidence="9 10" id="KW-0472">Membrane</keyword>
<feature type="repeat" description="Solcar" evidence="10">
    <location>
        <begin position="157"/>
        <end position="249"/>
    </location>
</feature>
<evidence type="ECO:0000256" key="2">
    <source>
        <dbReference type="ARBA" id="ARBA00006375"/>
    </source>
</evidence>
<dbReference type="InterPro" id="IPR051508">
    <property type="entry name" value="Mito_Carrier_Antiporter"/>
</dbReference>
<dbReference type="InterPro" id="IPR023395">
    <property type="entry name" value="MCP_dom_sf"/>
</dbReference>
<sequence length="374" mass="40772">MSQTQQPPSPSSDPPPAPPHTPIPRPRTSGGSITSGTSKTKLSQPEQFFLSALAPAVACIFTNPFDTAKIRLQLQGAHSERPSPSPNSTPGTSPRTPKLHYRNSFDVIYKTIKYEGITGLQRGLVPAIWKEASKNVFRIGMYDPLVRLMHDPRDGSPPVWKRILAGSLSGAMGAFSCNPFELIKTRLQSTSPTHAVGHQHHYTGVIQALRHIVSTEGVSGLYRGSVLNIGRSILGSGSNLAAYSVIKEWLTLDRGWGDTVEVDMIAGMGSALASVVVMNPVDVVRTRFYNQNYVNGVGTMYTSVWRAFATILSREGPSAFYKGLLTHFLRIGPHFCLTFVFLGSFRRALTEWHDKRSASVTPAPTSTVLGIVRS</sequence>
<dbReference type="InterPro" id="IPR018108">
    <property type="entry name" value="MCP_transmembrane"/>
</dbReference>
<proteinExistence type="inferred from homology"/>
<evidence type="ECO:0000256" key="5">
    <source>
        <dbReference type="ARBA" id="ARBA00022737"/>
    </source>
</evidence>
<comment type="subcellular location">
    <subcellularLocation>
        <location evidence="1">Mitochondrion inner membrane</location>
        <topology evidence="1">Multi-pass membrane protein</topology>
    </subcellularLocation>
</comment>
<gene>
    <name evidence="13" type="ORF">M427DRAFT_54274</name>
</gene>
<evidence type="ECO:0000256" key="1">
    <source>
        <dbReference type="ARBA" id="ARBA00004448"/>
    </source>
</evidence>
<dbReference type="OMA" id="GWVHNKK"/>
<keyword evidence="8" id="KW-0496">Mitochondrion</keyword>
<feature type="compositionally biased region" description="Pro residues" evidence="12">
    <location>
        <begin position="7"/>
        <end position="25"/>
    </location>
</feature>
<evidence type="ECO:0000256" key="3">
    <source>
        <dbReference type="ARBA" id="ARBA00022448"/>
    </source>
</evidence>
<comment type="similarity">
    <text evidence="2 11">Belongs to the mitochondrial carrier (TC 2.A.29) family.</text>
</comment>
<evidence type="ECO:0000256" key="6">
    <source>
        <dbReference type="ARBA" id="ARBA00022792"/>
    </source>
</evidence>
<keyword evidence="4 10" id="KW-0812">Transmembrane</keyword>
<dbReference type="PANTHER" id="PTHR45928:SF1">
    <property type="entry name" value="RE38146P"/>
    <property type="match status" value="1"/>
</dbReference>
<evidence type="ECO:0000256" key="11">
    <source>
        <dbReference type="RuleBase" id="RU000488"/>
    </source>
</evidence>
<dbReference type="Proteomes" id="UP000070544">
    <property type="component" value="Unassembled WGS sequence"/>
</dbReference>
<feature type="repeat" description="Solcar" evidence="10">
    <location>
        <begin position="258"/>
        <end position="348"/>
    </location>
</feature>
<reference evidence="13 14" key="1">
    <citation type="journal article" date="2015" name="Genome Biol. Evol.">
        <title>Phylogenomic analyses indicate that early fungi evolved digesting cell walls of algal ancestors of land plants.</title>
        <authorList>
            <person name="Chang Y."/>
            <person name="Wang S."/>
            <person name="Sekimoto S."/>
            <person name="Aerts A.L."/>
            <person name="Choi C."/>
            <person name="Clum A."/>
            <person name="LaButti K.M."/>
            <person name="Lindquist E.A."/>
            <person name="Yee Ngan C."/>
            <person name="Ohm R.A."/>
            <person name="Salamov A.A."/>
            <person name="Grigoriev I.V."/>
            <person name="Spatafora J.W."/>
            <person name="Berbee M.L."/>
        </authorList>
    </citation>
    <scope>NUCLEOTIDE SEQUENCE [LARGE SCALE GENOMIC DNA]</scope>
    <source>
        <strain evidence="13 14">JEL478</strain>
    </source>
</reference>
<dbReference type="OrthoDB" id="756301at2759"/>
<dbReference type="EMBL" id="KQ965745">
    <property type="protein sequence ID" value="KXS17678.1"/>
    <property type="molecule type" value="Genomic_DNA"/>
</dbReference>
<feature type="region of interest" description="Disordered" evidence="12">
    <location>
        <begin position="75"/>
        <end position="97"/>
    </location>
</feature>
<keyword evidence="3 11" id="KW-0813">Transport</keyword>
<evidence type="ECO:0000256" key="12">
    <source>
        <dbReference type="SAM" id="MobiDB-lite"/>
    </source>
</evidence>
<accession>A0A139ALW6</accession>
<evidence type="ECO:0000256" key="7">
    <source>
        <dbReference type="ARBA" id="ARBA00022989"/>
    </source>
</evidence>
<keyword evidence="5" id="KW-0677">Repeat</keyword>
<dbReference type="AlphaFoldDB" id="A0A139ALW6"/>
<evidence type="ECO:0000256" key="4">
    <source>
        <dbReference type="ARBA" id="ARBA00022692"/>
    </source>
</evidence>
<organism evidence="13 14">
    <name type="scientific">Gonapodya prolifera (strain JEL478)</name>
    <name type="common">Monoblepharis prolifera</name>
    <dbReference type="NCBI Taxonomy" id="1344416"/>
    <lineage>
        <taxon>Eukaryota</taxon>
        <taxon>Fungi</taxon>
        <taxon>Fungi incertae sedis</taxon>
        <taxon>Chytridiomycota</taxon>
        <taxon>Chytridiomycota incertae sedis</taxon>
        <taxon>Monoblepharidomycetes</taxon>
        <taxon>Monoblepharidales</taxon>
        <taxon>Gonapodyaceae</taxon>
        <taxon>Gonapodya</taxon>
    </lineage>
</organism>
<feature type="compositionally biased region" description="Low complexity" evidence="12">
    <location>
        <begin position="86"/>
        <end position="96"/>
    </location>
</feature>
<evidence type="ECO:0000313" key="13">
    <source>
        <dbReference type="EMBL" id="KXS17678.1"/>
    </source>
</evidence>
<evidence type="ECO:0000256" key="10">
    <source>
        <dbReference type="PROSITE-ProRule" id="PRU00282"/>
    </source>
</evidence>
<keyword evidence="7" id="KW-1133">Transmembrane helix</keyword>
<dbReference type="Pfam" id="PF00153">
    <property type="entry name" value="Mito_carr"/>
    <property type="match status" value="3"/>
</dbReference>
<keyword evidence="6" id="KW-0999">Mitochondrion inner membrane</keyword>
<feature type="region of interest" description="Disordered" evidence="12">
    <location>
        <begin position="1"/>
        <end position="40"/>
    </location>
</feature>
<protein>
    <submittedName>
        <fullName evidence="13">Mitochondrial carrier</fullName>
    </submittedName>
</protein>
<feature type="compositionally biased region" description="Low complexity" evidence="12">
    <location>
        <begin position="26"/>
        <end position="40"/>
    </location>
</feature>
<dbReference type="PROSITE" id="PS50920">
    <property type="entry name" value="SOLCAR"/>
    <property type="match status" value="3"/>
</dbReference>
<keyword evidence="14" id="KW-1185">Reference proteome</keyword>